<feature type="transmembrane region" description="Helical" evidence="6">
    <location>
        <begin position="94"/>
        <end position="120"/>
    </location>
</feature>
<evidence type="ECO:0000256" key="6">
    <source>
        <dbReference type="SAM" id="Phobius"/>
    </source>
</evidence>
<dbReference type="Proteomes" id="UP000589520">
    <property type="component" value="Unassembled WGS sequence"/>
</dbReference>
<dbReference type="InterPro" id="IPR022324">
    <property type="entry name" value="Bacilysin_exporter_BacE_put"/>
</dbReference>
<evidence type="ECO:0000313" key="8">
    <source>
        <dbReference type="EMBL" id="NYF79593.1"/>
    </source>
</evidence>
<feature type="transmembrane region" description="Helical" evidence="6">
    <location>
        <begin position="383"/>
        <end position="403"/>
    </location>
</feature>
<dbReference type="RefSeq" id="WP_246301806.1">
    <property type="nucleotide sequence ID" value="NZ_JACCCW010000002.1"/>
</dbReference>
<evidence type="ECO:0000256" key="5">
    <source>
        <dbReference type="ARBA" id="ARBA00023136"/>
    </source>
</evidence>
<feature type="transmembrane region" description="Helical" evidence="6">
    <location>
        <begin position="295"/>
        <end position="313"/>
    </location>
</feature>
<feature type="transmembrane region" description="Helical" evidence="6">
    <location>
        <begin position="172"/>
        <end position="191"/>
    </location>
</feature>
<gene>
    <name evidence="8" type="ORF">HDF17_001913</name>
</gene>
<dbReference type="PANTHER" id="PTHR23513:SF6">
    <property type="entry name" value="MAJOR FACILITATOR SUPERFAMILY ASSOCIATED DOMAIN-CONTAINING PROTEIN"/>
    <property type="match status" value="1"/>
</dbReference>
<evidence type="ECO:0000256" key="1">
    <source>
        <dbReference type="ARBA" id="ARBA00004651"/>
    </source>
</evidence>
<evidence type="ECO:0000256" key="3">
    <source>
        <dbReference type="ARBA" id="ARBA00022692"/>
    </source>
</evidence>
<evidence type="ECO:0000256" key="4">
    <source>
        <dbReference type="ARBA" id="ARBA00022989"/>
    </source>
</evidence>
<name>A0A7Y9PI85_9BACT</name>
<comment type="subcellular location">
    <subcellularLocation>
        <location evidence="1">Cell membrane</location>
        <topology evidence="1">Multi-pass membrane protein</topology>
    </subcellularLocation>
</comment>
<dbReference type="GO" id="GO:0005886">
    <property type="term" value="C:plasma membrane"/>
    <property type="evidence" value="ECO:0007669"/>
    <property type="project" value="UniProtKB-SubCell"/>
</dbReference>
<proteinExistence type="predicted"/>
<dbReference type="InterPro" id="IPR036259">
    <property type="entry name" value="MFS_trans_sf"/>
</dbReference>
<feature type="transmembrane region" description="Helical" evidence="6">
    <location>
        <begin position="349"/>
        <end position="371"/>
    </location>
</feature>
<feature type="domain" description="Major facilitator superfamily (MFS) profile" evidence="7">
    <location>
        <begin position="228"/>
        <end position="408"/>
    </location>
</feature>
<evidence type="ECO:0000313" key="9">
    <source>
        <dbReference type="Proteomes" id="UP000589520"/>
    </source>
</evidence>
<dbReference type="CDD" id="cd06173">
    <property type="entry name" value="MFS_MefA_like"/>
    <property type="match status" value="1"/>
</dbReference>
<dbReference type="InterPro" id="IPR020846">
    <property type="entry name" value="MFS_dom"/>
</dbReference>
<dbReference type="PANTHER" id="PTHR23513">
    <property type="entry name" value="INTEGRAL MEMBRANE EFFLUX PROTEIN-RELATED"/>
    <property type="match status" value="1"/>
</dbReference>
<accession>A0A7Y9PI85</accession>
<evidence type="ECO:0000256" key="2">
    <source>
        <dbReference type="ARBA" id="ARBA00022475"/>
    </source>
</evidence>
<keyword evidence="9" id="KW-1185">Reference proteome</keyword>
<dbReference type="EMBL" id="JACCCW010000002">
    <property type="protein sequence ID" value="NYF79593.1"/>
    <property type="molecule type" value="Genomic_DNA"/>
</dbReference>
<evidence type="ECO:0000259" key="7">
    <source>
        <dbReference type="PROSITE" id="PS50850"/>
    </source>
</evidence>
<dbReference type="PRINTS" id="PR01988">
    <property type="entry name" value="EXPORTERBACE"/>
</dbReference>
<dbReference type="Pfam" id="PF07690">
    <property type="entry name" value="MFS_1"/>
    <property type="match status" value="1"/>
</dbReference>
<dbReference type="Gene3D" id="1.20.1250.20">
    <property type="entry name" value="MFS general substrate transporter like domains"/>
    <property type="match status" value="1"/>
</dbReference>
<feature type="transmembrane region" description="Helical" evidence="6">
    <location>
        <begin position="53"/>
        <end position="74"/>
    </location>
</feature>
<keyword evidence="2" id="KW-1003">Cell membrane</keyword>
<feature type="transmembrane region" description="Helical" evidence="6">
    <location>
        <begin position="319"/>
        <end position="337"/>
    </location>
</feature>
<dbReference type="SUPFAM" id="SSF103473">
    <property type="entry name" value="MFS general substrate transporter"/>
    <property type="match status" value="1"/>
</dbReference>
<keyword evidence="5 6" id="KW-0472">Membrane</keyword>
<keyword evidence="3 6" id="KW-0812">Transmembrane</keyword>
<comment type="caution">
    <text evidence="8">The sequence shown here is derived from an EMBL/GenBank/DDBJ whole genome shotgun (WGS) entry which is preliminary data.</text>
</comment>
<dbReference type="PROSITE" id="PS50850">
    <property type="entry name" value="MFS"/>
    <property type="match status" value="1"/>
</dbReference>
<dbReference type="GO" id="GO:0022857">
    <property type="term" value="F:transmembrane transporter activity"/>
    <property type="evidence" value="ECO:0007669"/>
    <property type="project" value="InterPro"/>
</dbReference>
<dbReference type="AlphaFoldDB" id="A0A7Y9PI85"/>
<keyword evidence="4 6" id="KW-1133">Transmembrane helix</keyword>
<protein>
    <submittedName>
        <fullName evidence="8">MFS family permease</fullName>
    </submittedName>
</protein>
<feature type="transmembrane region" description="Helical" evidence="6">
    <location>
        <begin position="147"/>
        <end position="166"/>
    </location>
</feature>
<feature type="transmembrane region" description="Helical" evidence="6">
    <location>
        <begin position="264"/>
        <end position="283"/>
    </location>
</feature>
<organism evidence="8 9">
    <name type="scientific">Granulicella arctica</name>
    <dbReference type="NCBI Taxonomy" id="940613"/>
    <lineage>
        <taxon>Bacteria</taxon>
        <taxon>Pseudomonadati</taxon>
        <taxon>Acidobacteriota</taxon>
        <taxon>Terriglobia</taxon>
        <taxon>Terriglobales</taxon>
        <taxon>Acidobacteriaceae</taxon>
        <taxon>Granulicella</taxon>
    </lineage>
</organism>
<reference evidence="8 9" key="1">
    <citation type="submission" date="2020-07" db="EMBL/GenBank/DDBJ databases">
        <title>Genomic Encyclopedia of Type Strains, Phase IV (KMG-V): Genome sequencing to study the core and pangenomes of soil and plant-associated prokaryotes.</title>
        <authorList>
            <person name="Whitman W."/>
        </authorList>
    </citation>
    <scope>NUCLEOTIDE SEQUENCE [LARGE SCALE GENOMIC DNA]</scope>
    <source>
        <strain evidence="8 9">X4EP2</strain>
    </source>
</reference>
<sequence length="408" mass="43548">MPDQLSLREVLGIRAVRLMWFALIISTFGDFLALFAVLSVVSFKMNAAAEQITWVQIASLLPPVLIGPLAGVFVDRWPLKSTLVSSDLIRVFLSLMLLGATHLWQFCLILGLMSVVGVFFGPAQQCTIRASVPPEGIMAASAVMQQVSFVIWIISPGIAGLLVASFGAVSCYLIDAVSFVASAMLIGSIAIRKRTVPTQENPADTTSGIHKIWLDMREGFSFIVHHKAILFVTVALAAAVFTLGCFGPLIAVYVRESLHGATRLFGIISSMIGLGILLGFVIVQKLAKTYSNKTLVFGGLVCMAAGFLALGLVPLLAVTIVAALAIGFSVAMILLPGQTLVQQDTPEELMGRVSSTGMSIVFGSQVLGLFVSGMMTKFMGVQQVFLVSAIFLLGLVFMGKLALRSRSN</sequence>
<feature type="transmembrane region" description="Helical" evidence="6">
    <location>
        <begin position="20"/>
        <end position="41"/>
    </location>
</feature>
<dbReference type="InterPro" id="IPR011701">
    <property type="entry name" value="MFS"/>
</dbReference>
<feature type="transmembrane region" description="Helical" evidence="6">
    <location>
        <begin position="228"/>
        <end position="252"/>
    </location>
</feature>